<reference evidence="1" key="1">
    <citation type="submission" date="2018-05" db="EMBL/GenBank/DDBJ databases">
        <authorList>
            <person name="Lanie J.A."/>
            <person name="Ng W.-L."/>
            <person name="Kazmierczak K.M."/>
            <person name="Andrzejewski T.M."/>
            <person name="Davidsen T.M."/>
            <person name="Wayne K.J."/>
            <person name="Tettelin H."/>
            <person name="Glass J.I."/>
            <person name="Rusch D."/>
            <person name="Podicherti R."/>
            <person name="Tsui H.-C.T."/>
            <person name="Winkler M.E."/>
        </authorList>
    </citation>
    <scope>NUCLEOTIDE SEQUENCE</scope>
</reference>
<sequence>MAEHNAPPVAAQDTVFKPRALVAGEVLQ</sequence>
<feature type="non-terminal residue" evidence="1">
    <location>
        <position position="28"/>
    </location>
</feature>
<gene>
    <name evidence="1" type="ORF">METZ01_LOCUS432330</name>
</gene>
<name>A0A382Y839_9ZZZZ</name>
<organism evidence="1">
    <name type="scientific">marine metagenome</name>
    <dbReference type="NCBI Taxonomy" id="408172"/>
    <lineage>
        <taxon>unclassified sequences</taxon>
        <taxon>metagenomes</taxon>
        <taxon>ecological metagenomes</taxon>
    </lineage>
</organism>
<dbReference type="AlphaFoldDB" id="A0A382Y839"/>
<accession>A0A382Y839</accession>
<proteinExistence type="predicted"/>
<protein>
    <submittedName>
        <fullName evidence="1">Uncharacterized protein</fullName>
    </submittedName>
</protein>
<dbReference type="EMBL" id="UINC01173727">
    <property type="protein sequence ID" value="SVD79476.1"/>
    <property type="molecule type" value="Genomic_DNA"/>
</dbReference>
<evidence type="ECO:0000313" key="1">
    <source>
        <dbReference type="EMBL" id="SVD79476.1"/>
    </source>
</evidence>